<sequence>MARDGTNRGGRRVRAGDKPAPAAEKIQKGQQVQILNNDIPTLSPTELEAVDLPEGAVMNGVDMPKPSDYLSARQKNGIPLGADEIYKETWLWLKERNCEKLVNPRLIEAYAQAFARYIQCEEATSTYGLLGKHPTTGGVITSLFVQMSQQYQKSANLIWYEIYDIVKQNCTEVFEDNPNDTMELLLRARRK</sequence>
<evidence type="ECO:0000256" key="1">
    <source>
        <dbReference type="SAM" id="MobiDB-lite"/>
    </source>
</evidence>
<dbReference type="EMBL" id="BK015602">
    <property type="protein sequence ID" value="DAE15314.1"/>
    <property type="molecule type" value="Genomic_DNA"/>
</dbReference>
<protein>
    <submittedName>
        <fullName evidence="2">Terminase small subunit</fullName>
    </submittedName>
</protein>
<accession>A0A8S5Q8Q9</accession>
<proteinExistence type="predicted"/>
<organism evidence="2">
    <name type="scientific">Siphoviridae sp. ctUGR26</name>
    <dbReference type="NCBI Taxonomy" id="2825527"/>
    <lineage>
        <taxon>Viruses</taxon>
        <taxon>Duplodnaviria</taxon>
        <taxon>Heunggongvirae</taxon>
        <taxon>Uroviricota</taxon>
        <taxon>Caudoviricetes</taxon>
    </lineage>
</organism>
<reference evidence="2" key="1">
    <citation type="journal article" date="2021" name="Proc. Natl. Acad. Sci. U.S.A.">
        <title>A Catalog of Tens of Thousands of Viruses from Human Metagenomes Reveals Hidden Associations with Chronic Diseases.</title>
        <authorList>
            <person name="Tisza M.J."/>
            <person name="Buck C.B."/>
        </authorList>
    </citation>
    <scope>NUCLEOTIDE SEQUENCE</scope>
    <source>
        <strain evidence="2">CtUGR26</strain>
    </source>
</reference>
<feature type="region of interest" description="Disordered" evidence="1">
    <location>
        <begin position="1"/>
        <end position="29"/>
    </location>
</feature>
<evidence type="ECO:0000313" key="2">
    <source>
        <dbReference type="EMBL" id="DAE15314.1"/>
    </source>
</evidence>
<name>A0A8S5Q8Q9_9CAUD</name>